<feature type="region of interest" description="Disordered" evidence="24">
    <location>
        <begin position="121"/>
        <end position="188"/>
    </location>
</feature>
<evidence type="ECO:0000259" key="26">
    <source>
        <dbReference type="PROSITE" id="PS51873"/>
    </source>
</evidence>
<dbReference type="GeneID" id="115881848"/>
<evidence type="ECO:0000256" key="17">
    <source>
        <dbReference type="ARBA" id="ARBA00023128"/>
    </source>
</evidence>
<keyword evidence="12" id="KW-0863">Zinc-finger</keyword>
<keyword evidence="16 25" id="KW-1133">Transmembrane helix</keyword>
<dbReference type="FunFam" id="1.20.120.1750:FF:000010">
    <property type="entry name" value="RBR-type E3 ubiquitin transferase"/>
    <property type="match status" value="1"/>
</dbReference>
<evidence type="ECO:0000256" key="11">
    <source>
        <dbReference type="ARBA" id="ARBA00022737"/>
    </source>
</evidence>
<evidence type="ECO:0000256" key="12">
    <source>
        <dbReference type="ARBA" id="ARBA00022771"/>
    </source>
</evidence>
<dbReference type="Pfam" id="PF01485">
    <property type="entry name" value="IBR"/>
    <property type="match status" value="1"/>
</dbReference>
<dbReference type="GO" id="GO:0061630">
    <property type="term" value="F:ubiquitin protein ligase activity"/>
    <property type="evidence" value="ECO:0007669"/>
    <property type="project" value="UniProtKB-EC"/>
</dbReference>
<proteinExistence type="inferred from homology"/>
<dbReference type="GO" id="GO:0008270">
    <property type="term" value="F:zinc ion binding"/>
    <property type="evidence" value="ECO:0007669"/>
    <property type="project" value="UniProtKB-KW"/>
</dbReference>
<evidence type="ECO:0000256" key="13">
    <source>
        <dbReference type="ARBA" id="ARBA00022786"/>
    </source>
</evidence>
<evidence type="ECO:0000256" key="10">
    <source>
        <dbReference type="ARBA" id="ARBA00022723"/>
    </source>
</evidence>
<dbReference type="EC" id="2.3.2.31" evidence="5"/>
<evidence type="ECO:0000256" key="25">
    <source>
        <dbReference type="SAM" id="Phobius"/>
    </source>
</evidence>
<dbReference type="PANTHER" id="PTHR11685">
    <property type="entry name" value="RBR FAMILY RING FINGER AND IBR DOMAIN-CONTAINING"/>
    <property type="match status" value="1"/>
</dbReference>
<dbReference type="KEGG" id="soy:115881848"/>
<evidence type="ECO:0000256" key="21">
    <source>
        <dbReference type="ARBA" id="ARBA00061765"/>
    </source>
</evidence>
<evidence type="ECO:0000256" key="6">
    <source>
        <dbReference type="ARBA" id="ARBA00022490"/>
    </source>
</evidence>
<name>A0A6J2XV36_SITOR</name>
<keyword evidence="9" id="KW-0053">Apoptosis</keyword>
<keyword evidence="10" id="KW-0479">Metal-binding</keyword>
<dbReference type="CDD" id="cd20349">
    <property type="entry name" value="BRcat_RBR_RNF144"/>
    <property type="match status" value="1"/>
</dbReference>
<evidence type="ECO:0000256" key="23">
    <source>
        <dbReference type="ARBA" id="ARBA00078867"/>
    </source>
</evidence>
<dbReference type="RefSeq" id="XP_030755405.1">
    <property type="nucleotide sequence ID" value="XM_030899545.1"/>
</dbReference>
<evidence type="ECO:0000256" key="15">
    <source>
        <dbReference type="ARBA" id="ARBA00022843"/>
    </source>
</evidence>
<evidence type="ECO:0000313" key="30">
    <source>
        <dbReference type="RefSeq" id="XP_030755405.1"/>
    </source>
</evidence>
<gene>
    <name evidence="28 29 30" type="primary">LOC115881848</name>
</gene>
<dbReference type="Pfam" id="PF22191">
    <property type="entry name" value="IBR_1"/>
    <property type="match status" value="1"/>
</dbReference>
<evidence type="ECO:0000256" key="20">
    <source>
        <dbReference type="ARBA" id="ARBA00060040"/>
    </source>
</evidence>
<dbReference type="AlphaFoldDB" id="A0A6J2XV36"/>
<feature type="transmembrane region" description="Helical" evidence="25">
    <location>
        <begin position="514"/>
        <end position="536"/>
    </location>
</feature>
<dbReference type="FunFam" id="3.30.40.10:FF:000051">
    <property type="entry name" value="RBR-type E3 ubiquitin transferase"/>
    <property type="match status" value="1"/>
</dbReference>
<comment type="function">
    <text evidence="20">E3 ubiquitin-protein ligase which accepts ubiquitin from E2 ubiquitin-conjugating enzymes UBE2L3 and UBE2L6 in the form of a thioester and then directly transfers the ubiquitin to targeted substrates such as LCMT2, thereby promoting their degradation. Induces apoptosis via a p53/TP53-dependent but caspase-independent mechanism. Plays a crucial role in maintaining the genomic stability by controlling the degradation of multiple proteins involved in mitotic progression and DNA damage. Regulates epithelial homeostasis by mediating degradation of CDKN1A and isoform 2 of TP63. Plays a regulatory role in innate immunity by negatively regulating IRF3 activation and IFN-beta production. Mechanistically, inhibits TBK1 phosphorylation and 'Lys-63'-linked polyubiquitination independently of its E3 ligase activity. Alternatively, promotes 'Lys-27' and 'Lys-33'-linked ubiquitination of IFIH1/MDA5, promoting selective autophagic degradation of IFIH1/MDA5 to inhibit antiviral response.</text>
</comment>
<dbReference type="InterPro" id="IPR031127">
    <property type="entry name" value="E3_UB_ligase_RBR"/>
</dbReference>
<keyword evidence="7" id="KW-0808">Transferase</keyword>
<dbReference type="GO" id="GO:0006915">
    <property type="term" value="P:apoptotic process"/>
    <property type="evidence" value="ECO:0007669"/>
    <property type="project" value="UniProtKB-KW"/>
</dbReference>
<dbReference type="Gene3D" id="3.30.40.10">
    <property type="entry name" value="Zinc/RING finger domain, C3HC4 (zinc finger)"/>
    <property type="match status" value="1"/>
</dbReference>
<evidence type="ECO:0000256" key="8">
    <source>
        <dbReference type="ARBA" id="ARBA00022692"/>
    </source>
</evidence>
<dbReference type="InterPro" id="IPR002867">
    <property type="entry name" value="IBR_dom"/>
</dbReference>
<dbReference type="PROSITE" id="PS51873">
    <property type="entry name" value="TRIAD"/>
    <property type="match status" value="1"/>
</dbReference>
<dbReference type="RefSeq" id="XP_030755404.1">
    <property type="nucleotide sequence ID" value="XM_030899544.1"/>
</dbReference>
<evidence type="ECO:0000256" key="18">
    <source>
        <dbReference type="ARBA" id="ARBA00023136"/>
    </source>
</evidence>
<evidence type="ECO:0000313" key="29">
    <source>
        <dbReference type="RefSeq" id="XP_030755404.1"/>
    </source>
</evidence>
<dbReference type="InterPro" id="IPR044066">
    <property type="entry name" value="TRIAD_supradom"/>
</dbReference>
<dbReference type="SMART" id="SM00647">
    <property type="entry name" value="IBR"/>
    <property type="match status" value="2"/>
</dbReference>
<dbReference type="OrthoDB" id="10009520at2759"/>
<evidence type="ECO:0000313" key="27">
    <source>
        <dbReference type="Proteomes" id="UP000504635"/>
    </source>
</evidence>
<evidence type="ECO:0000256" key="3">
    <source>
        <dbReference type="ARBA" id="ARBA00004496"/>
    </source>
</evidence>
<evidence type="ECO:0000256" key="16">
    <source>
        <dbReference type="ARBA" id="ARBA00022989"/>
    </source>
</evidence>
<keyword evidence="8 25" id="KW-0812">Transmembrane</keyword>
<dbReference type="Gene3D" id="1.20.120.1750">
    <property type="match status" value="1"/>
</dbReference>
<dbReference type="SUPFAM" id="SSF57850">
    <property type="entry name" value="RING/U-box"/>
    <property type="match status" value="3"/>
</dbReference>
<evidence type="ECO:0000256" key="7">
    <source>
        <dbReference type="ARBA" id="ARBA00022679"/>
    </source>
</evidence>
<evidence type="ECO:0000256" key="19">
    <source>
        <dbReference type="ARBA" id="ARBA00038342"/>
    </source>
</evidence>
<feature type="domain" description="RING-type" evidence="26">
    <location>
        <begin position="281"/>
        <end position="500"/>
    </location>
</feature>
<evidence type="ECO:0000256" key="22">
    <source>
        <dbReference type="ARBA" id="ARBA00069720"/>
    </source>
</evidence>
<keyword evidence="18 25" id="KW-0472">Membrane</keyword>
<evidence type="ECO:0000256" key="4">
    <source>
        <dbReference type="ARBA" id="ARBA00004906"/>
    </source>
</evidence>
<evidence type="ECO:0000256" key="9">
    <source>
        <dbReference type="ARBA" id="ARBA00022703"/>
    </source>
</evidence>
<comment type="subunit">
    <text evidence="21">Interacts with UBE2L3, UBE2L6 and LCMT2, as well as with BAX. Interacts with TBK1; this interaction inhibits TBK1 phosphorylation and 'Lys-63'-linked polyubiquitination.</text>
</comment>
<keyword evidence="14" id="KW-0862">Zinc</keyword>
<dbReference type="PROSITE" id="PS00518">
    <property type="entry name" value="ZF_RING_1"/>
    <property type="match status" value="1"/>
</dbReference>
<dbReference type="CDD" id="cd20352">
    <property type="entry name" value="Rcat_RBR_RNF144"/>
    <property type="match status" value="1"/>
</dbReference>
<dbReference type="CDD" id="cd16632">
    <property type="entry name" value="mRING-HC-C4C4_RBR_RNF144"/>
    <property type="match status" value="1"/>
</dbReference>
<comment type="catalytic activity">
    <reaction evidence="1">
        <text>[E2 ubiquitin-conjugating enzyme]-S-ubiquitinyl-L-cysteine + [acceptor protein]-L-lysine = [E2 ubiquitin-conjugating enzyme]-L-cysteine + [acceptor protein]-N(6)-ubiquitinyl-L-lysine.</text>
        <dbReference type="EC" id="2.3.2.31"/>
    </reaction>
</comment>
<feature type="compositionally biased region" description="Gly residues" evidence="24">
    <location>
        <begin position="35"/>
        <end position="46"/>
    </location>
</feature>
<sequence>MTLPVARPLRAPSDRASAHQQQQQSPVGRRRTSCLGGGVAGGGAGGWSDAVKQTTQARRSWHLGYGALHDVEETTISAVAGAISGAVRRAEACKKGKVAENAVLLDSPPKPRPTITRAHNAPRPPPLSFTHQPVVPTHASPLHPPASPATEATTPGGGGFLSRLRRGRRNSGGGSGETDQLVKRNGQATGTVIKPAGSLASLRKCETVLALTSILRSSSSSSSIEPLQPQNRLRIAPEGSQSRLCSRCSSLLTLASGSRYSLDSAAGGFVRVPPTPDRLPPPILCKLCLVEVPAMSAVRIRQCECAFCSECMKAYVEFEISEGAYDISCPDAQCPAQGVLQQDEIKRLAGNDLLEKHKKYRLNREIELDKSRCWCPRAGCETVCSLCPSQPCSPQSVSCPTCSTDFCSSCKLEWHEGVTCEDHGKRLAKEGKAAPDAGIPFDSDLIKCCPMCGVPIEKDEGCAQMMCKRCKHVFCWYCLASLDDDFLLRHYDKGPCKNKLGHSRASVIWHRTQVIGIFAGFGILLLVASPLLLLAAPCIVCCKCRMCNAGTSKMDNEEDIQDES</sequence>
<keyword evidence="13" id="KW-0833">Ubl conjugation pathway</keyword>
<keyword evidence="17" id="KW-0496">Mitochondrion</keyword>
<reference evidence="28 29" key="1">
    <citation type="submission" date="2025-04" db="UniProtKB">
        <authorList>
            <consortium name="RefSeq"/>
        </authorList>
    </citation>
    <scope>IDENTIFICATION</scope>
    <source>
        <tissue evidence="28 29">Gonads</tissue>
    </source>
</reference>
<comment type="pathway">
    <text evidence="4">Protein modification; protein ubiquitination.</text>
</comment>
<dbReference type="InterPro" id="IPR013083">
    <property type="entry name" value="Znf_RING/FYVE/PHD"/>
</dbReference>
<keyword evidence="6" id="KW-0963">Cytoplasm</keyword>
<dbReference type="InterPro" id="IPR017907">
    <property type="entry name" value="Znf_RING_CS"/>
</dbReference>
<evidence type="ECO:0000256" key="14">
    <source>
        <dbReference type="ARBA" id="ARBA00022833"/>
    </source>
</evidence>
<keyword evidence="27" id="KW-1185">Reference proteome</keyword>
<evidence type="ECO:0000256" key="2">
    <source>
        <dbReference type="ARBA" id="ARBA00004304"/>
    </source>
</evidence>
<feature type="region of interest" description="Disordered" evidence="24">
    <location>
        <begin position="1"/>
        <end position="48"/>
    </location>
</feature>
<dbReference type="RefSeq" id="XP_030755402.1">
    <property type="nucleotide sequence ID" value="XM_030899542.1"/>
</dbReference>
<protein>
    <recommendedName>
        <fullName evidence="22">E3 ubiquitin-protein ligase RNF144B</fullName>
        <ecNumber evidence="5">2.3.2.31</ecNumber>
    </recommendedName>
    <alternativeName>
        <fullName evidence="23">RING finger protein 144B</fullName>
    </alternativeName>
</protein>
<organism evidence="27 28">
    <name type="scientific">Sitophilus oryzae</name>
    <name type="common">Rice weevil</name>
    <name type="synonym">Curculio oryzae</name>
    <dbReference type="NCBI Taxonomy" id="7048"/>
    <lineage>
        <taxon>Eukaryota</taxon>
        <taxon>Metazoa</taxon>
        <taxon>Ecdysozoa</taxon>
        <taxon>Arthropoda</taxon>
        <taxon>Hexapoda</taxon>
        <taxon>Insecta</taxon>
        <taxon>Pterygota</taxon>
        <taxon>Neoptera</taxon>
        <taxon>Endopterygota</taxon>
        <taxon>Coleoptera</taxon>
        <taxon>Polyphaga</taxon>
        <taxon>Cucujiformia</taxon>
        <taxon>Curculionidae</taxon>
        <taxon>Dryophthorinae</taxon>
        <taxon>Sitophilus</taxon>
    </lineage>
</organism>
<comment type="similarity">
    <text evidence="19">Belongs to the RBR family. RNF144 subfamily.</text>
</comment>
<keyword evidence="15" id="KW-0832">Ubl conjugation</keyword>
<accession>A0A6J2XV36</accession>
<dbReference type="GO" id="GO:0016567">
    <property type="term" value="P:protein ubiquitination"/>
    <property type="evidence" value="ECO:0007669"/>
    <property type="project" value="InterPro"/>
</dbReference>
<dbReference type="GO" id="GO:0031966">
    <property type="term" value="C:mitochondrial membrane"/>
    <property type="evidence" value="ECO:0007669"/>
    <property type="project" value="UniProtKB-SubCell"/>
</dbReference>
<evidence type="ECO:0000313" key="28">
    <source>
        <dbReference type="RefSeq" id="XP_030755402.1"/>
    </source>
</evidence>
<keyword evidence="11" id="KW-0677">Repeat</keyword>
<comment type="subcellular location">
    <subcellularLocation>
        <location evidence="3">Cytoplasm</location>
    </subcellularLocation>
    <subcellularLocation>
        <location evidence="2">Mitochondrion membrane</location>
        <topology evidence="2">Single-pass membrane protein</topology>
    </subcellularLocation>
</comment>
<evidence type="ECO:0000256" key="24">
    <source>
        <dbReference type="SAM" id="MobiDB-lite"/>
    </source>
</evidence>
<evidence type="ECO:0000256" key="1">
    <source>
        <dbReference type="ARBA" id="ARBA00001798"/>
    </source>
</evidence>
<evidence type="ECO:0000256" key="5">
    <source>
        <dbReference type="ARBA" id="ARBA00012251"/>
    </source>
</evidence>
<dbReference type="Proteomes" id="UP000504635">
    <property type="component" value="Unplaced"/>
</dbReference>